<dbReference type="EMBL" id="BMLK01000025">
    <property type="protein sequence ID" value="GGN59225.1"/>
    <property type="molecule type" value="Genomic_DNA"/>
</dbReference>
<keyword evidence="5" id="KW-0411">Iron-sulfur</keyword>
<evidence type="ECO:0000256" key="5">
    <source>
        <dbReference type="ARBA" id="ARBA00023014"/>
    </source>
</evidence>
<dbReference type="SUPFAM" id="SSF102114">
    <property type="entry name" value="Radical SAM enzymes"/>
    <property type="match status" value="1"/>
</dbReference>
<dbReference type="InterPro" id="IPR013785">
    <property type="entry name" value="Aldolase_TIM"/>
</dbReference>
<dbReference type="SFLD" id="SFLDG01103">
    <property type="entry name" value="Uncharacterised_Radical_SAM_Su"/>
    <property type="match status" value="1"/>
</dbReference>
<keyword evidence="7" id="KW-1185">Reference proteome</keyword>
<dbReference type="Gene3D" id="3.20.20.70">
    <property type="entry name" value="Aldolase class I"/>
    <property type="match status" value="1"/>
</dbReference>
<dbReference type="PANTHER" id="PTHR11228">
    <property type="entry name" value="RADICAL SAM DOMAIN PROTEIN"/>
    <property type="match status" value="1"/>
</dbReference>
<reference evidence="7" key="1">
    <citation type="journal article" date="2019" name="Int. J. Syst. Evol. Microbiol.">
        <title>The Global Catalogue of Microorganisms (GCM) 10K type strain sequencing project: providing services to taxonomists for standard genome sequencing and annotation.</title>
        <authorList>
            <consortium name="The Broad Institute Genomics Platform"/>
            <consortium name="The Broad Institute Genome Sequencing Center for Infectious Disease"/>
            <person name="Wu L."/>
            <person name="Ma J."/>
        </authorList>
    </citation>
    <scope>NUCLEOTIDE SEQUENCE [LARGE SCALE GENOMIC DNA]</scope>
    <source>
        <strain evidence="7">CGMCC 1.6784</strain>
    </source>
</reference>
<evidence type="ECO:0000256" key="2">
    <source>
        <dbReference type="ARBA" id="ARBA00022691"/>
    </source>
</evidence>
<keyword evidence="2" id="KW-0949">S-adenosyl-L-methionine</keyword>
<proteinExistence type="predicted"/>
<evidence type="ECO:0000313" key="6">
    <source>
        <dbReference type="EMBL" id="GGN59225.1"/>
    </source>
</evidence>
<keyword evidence="3" id="KW-0479">Metal-binding</keyword>
<dbReference type="InterPro" id="IPR058240">
    <property type="entry name" value="rSAM_sf"/>
</dbReference>
<accession>A0ABQ2JW54</accession>
<dbReference type="SFLD" id="SFLDS00029">
    <property type="entry name" value="Radical_SAM"/>
    <property type="match status" value="1"/>
</dbReference>
<evidence type="ECO:0000256" key="3">
    <source>
        <dbReference type="ARBA" id="ARBA00022723"/>
    </source>
</evidence>
<comment type="caution">
    <text evidence="6">The sequence shown here is derived from an EMBL/GenBank/DDBJ whole genome shotgun (WGS) entry which is preliminary data.</text>
</comment>
<dbReference type="NCBIfam" id="TIGR03977">
    <property type="entry name" value="rSAM_pair_HxsC"/>
    <property type="match status" value="1"/>
</dbReference>
<dbReference type="InterPro" id="IPR024032">
    <property type="entry name" value="rSAM_paired_HxsC"/>
</dbReference>
<dbReference type="Proteomes" id="UP000605099">
    <property type="component" value="Unassembled WGS sequence"/>
</dbReference>
<dbReference type="CDD" id="cd01335">
    <property type="entry name" value="Radical_SAM"/>
    <property type="match status" value="1"/>
</dbReference>
<keyword evidence="4" id="KW-0408">Iron</keyword>
<dbReference type="InterPro" id="IPR007197">
    <property type="entry name" value="rSAM"/>
</dbReference>
<evidence type="ECO:0008006" key="8">
    <source>
        <dbReference type="Google" id="ProtNLM"/>
    </source>
</evidence>
<name>A0ABQ2JW54_9SPHN</name>
<evidence type="ECO:0000256" key="1">
    <source>
        <dbReference type="ARBA" id="ARBA00001966"/>
    </source>
</evidence>
<dbReference type="RefSeq" id="WP_188822558.1">
    <property type="nucleotide sequence ID" value="NZ_BMLK01000025.1"/>
</dbReference>
<gene>
    <name evidence="6" type="ORF">GCM10011349_39550</name>
</gene>
<evidence type="ECO:0000256" key="4">
    <source>
        <dbReference type="ARBA" id="ARBA00023004"/>
    </source>
</evidence>
<comment type="cofactor">
    <cofactor evidence="1">
        <name>[4Fe-4S] cluster</name>
        <dbReference type="ChEBI" id="CHEBI:49883"/>
    </cofactor>
</comment>
<dbReference type="InterPro" id="IPR050377">
    <property type="entry name" value="Radical_SAM_PqqE_MftC-like"/>
</dbReference>
<organism evidence="6 7">
    <name type="scientific">Novosphingobium indicum</name>
    <dbReference type="NCBI Taxonomy" id="462949"/>
    <lineage>
        <taxon>Bacteria</taxon>
        <taxon>Pseudomonadati</taxon>
        <taxon>Pseudomonadota</taxon>
        <taxon>Alphaproteobacteria</taxon>
        <taxon>Sphingomonadales</taxon>
        <taxon>Sphingomonadaceae</taxon>
        <taxon>Novosphingobium</taxon>
    </lineage>
</organism>
<evidence type="ECO:0000313" key="7">
    <source>
        <dbReference type="Proteomes" id="UP000605099"/>
    </source>
</evidence>
<sequence length="357" mass="39366">MIALALRAASDAPAPFVTRLTRKPDSDPALSHFLAATQAGSLWSGAQGLFEVASAAEDLIGDVVLVDPFEGRADRLIRSASRHNTLVVTEQCDQLCAMCSQPPKKTHVDRFDLLETACLLADQGITIGISGGEPTLHRARLFAMLESVLEARPDLTFHVLSNAQHFTADDALRLRSPCYRNVVWGIPVYAADAASHDAIVGKAGAFERLMVSFTHLLRAGARIELRTVLSSSTAERLDTLASFIARNLAHIEQWSVMGLENIGFARSRWSELHLDLRRDFDAVSKALDRAILHGIRPRLFNIPLCHVPEAYRSYAVASISDWKQRFSDKCAPCAARPDCSGFFEWHPPELVEEVFPL</sequence>
<protein>
    <recommendedName>
        <fullName evidence="8">His-Xaa-Ser system radical SAM maturase HxsC</fullName>
    </recommendedName>
</protein>
<dbReference type="PANTHER" id="PTHR11228:SF7">
    <property type="entry name" value="PQQA PEPTIDE CYCLASE"/>
    <property type="match status" value="1"/>
</dbReference>